<sequence length="89" mass="10048">MQEQRRVVSERQDEWTASKDLTFASESCVLLRSLERRPGEGKLDAAATQSVPERSTFCGPGNTIRGERRRVRQRGFAKIINTLELSVLA</sequence>
<organism evidence="2 3">
    <name type="scientific">Scophthalmus maximus</name>
    <name type="common">Turbot</name>
    <name type="synonym">Psetta maxima</name>
    <dbReference type="NCBI Taxonomy" id="52904"/>
    <lineage>
        <taxon>Eukaryota</taxon>
        <taxon>Metazoa</taxon>
        <taxon>Chordata</taxon>
        <taxon>Craniata</taxon>
        <taxon>Vertebrata</taxon>
        <taxon>Euteleostomi</taxon>
        <taxon>Actinopterygii</taxon>
        <taxon>Neopterygii</taxon>
        <taxon>Teleostei</taxon>
        <taxon>Neoteleostei</taxon>
        <taxon>Acanthomorphata</taxon>
        <taxon>Carangaria</taxon>
        <taxon>Pleuronectiformes</taxon>
        <taxon>Pleuronectoidei</taxon>
        <taxon>Scophthalmidae</taxon>
        <taxon>Scophthalmus</taxon>
    </lineage>
</organism>
<accession>A0A6A4SJX8</accession>
<gene>
    <name evidence="2" type="ORF">F2P81_017393</name>
</gene>
<reference evidence="2 3" key="1">
    <citation type="submission" date="2019-06" db="EMBL/GenBank/DDBJ databases">
        <title>Draft genomes of female and male turbot (Scophthalmus maximus).</title>
        <authorList>
            <person name="Xu H."/>
            <person name="Xu X.-W."/>
            <person name="Shao C."/>
            <person name="Chen S."/>
        </authorList>
    </citation>
    <scope>NUCLEOTIDE SEQUENCE [LARGE SCALE GENOMIC DNA]</scope>
    <source>
        <strain evidence="2">Ysfricsl-2016a</strain>
        <tissue evidence="2">Blood</tissue>
    </source>
</reference>
<evidence type="ECO:0000313" key="2">
    <source>
        <dbReference type="EMBL" id="KAF0030662.1"/>
    </source>
</evidence>
<dbReference type="EMBL" id="VEVO01000015">
    <property type="protein sequence ID" value="KAF0030662.1"/>
    <property type="molecule type" value="Genomic_DNA"/>
</dbReference>
<feature type="region of interest" description="Disordered" evidence="1">
    <location>
        <begin position="41"/>
        <end position="64"/>
    </location>
</feature>
<name>A0A6A4SJX8_SCOMX</name>
<comment type="caution">
    <text evidence="2">The sequence shown here is derived from an EMBL/GenBank/DDBJ whole genome shotgun (WGS) entry which is preliminary data.</text>
</comment>
<evidence type="ECO:0000313" key="3">
    <source>
        <dbReference type="Proteomes" id="UP000438429"/>
    </source>
</evidence>
<proteinExistence type="predicted"/>
<protein>
    <submittedName>
        <fullName evidence="2">Uncharacterized protein</fullName>
    </submittedName>
</protein>
<dbReference type="AlphaFoldDB" id="A0A6A4SJX8"/>
<dbReference type="Proteomes" id="UP000438429">
    <property type="component" value="Unassembled WGS sequence"/>
</dbReference>
<evidence type="ECO:0000256" key="1">
    <source>
        <dbReference type="SAM" id="MobiDB-lite"/>
    </source>
</evidence>